<evidence type="ECO:0000256" key="2">
    <source>
        <dbReference type="ARBA" id="ARBA00010972"/>
    </source>
</evidence>
<accession>A0ABM0K4V0</accession>
<feature type="region of interest" description="Disordered" evidence="9">
    <location>
        <begin position="56"/>
        <end position="76"/>
    </location>
</feature>
<dbReference type="Proteomes" id="UP000694888">
    <property type="component" value="Unplaced"/>
</dbReference>
<dbReference type="PANTHER" id="PTHR13409:SF0">
    <property type="entry name" value="LARGE RIBOSOMAL SUBUNIT PROTEIN ML51"/>
    <property type="match status" value="1"/>
</dbReference>
<evidence type="ECO:0000256" key="6">
    <source>
        <dbReference type="ARBA" id="ARBA00023274"/>
    </source>
</evidence>
<proteinExistence type="inferred from homology"/>
<evidence type="ECO:0000256" key="7">
    <source>
        <dbReference type="ARBA" id="ARBA00035182"/>
    </source>
</evidence>
<dbReference type="Pfam" id="PF10244">
    <property type="entry name" value="MRP-L51"/>
    <property type="match status" value="1"/>
</dbReference>
<protein>
    <recommendedName>
        <fullName evidence="7">Large ribosomal subunit protein mL51</fullName>
    </recommendedName>
    <alternativeName>
        <fullName evidence="8">39S ribosomal protein L51, mitochondrial</fullName>
    </alternativeName>
</protein>
<evidence type="ECO:0000256" key="4">
    <source>
        <dbReference type="ARBA" id="ARBA00022980"/>
    </source>
</evidence>
<organism evidence="10 11">
    <name type="scientific">Aplysia californica</name>
    <name type="common">California sea hare</name>
    <dbReference type="NCBI Taxonomy" id="6500"/>
    <lineage>
        <taxon>Eukaryota</taxon>
        <taxon>Metazoa</taxon>
        <taxon>Spiralia</taxon>
        <taxon>Lophotrochozoa</taxon>
        <taxon>Mollusca</taxon>
        <taxon>Gastropoda</taxon>
        <taxon>Heterobranchia</taxon>
        <taxon>Euthyneura</taxon>
        <taxon>Tectipleura</taxon>
        <taxon>Aplysiida</taxon>
        <taxon>Aplysioidea</taxon>
        <taxon>Aplysiidae</taxon>
        <taxon>Aplysia</taxon>
    </lineage>
</organism>
<evidence type="ECO:0000256" key="3">
    <source>
        <dbReference type="ARBA" id="ARBA00022946"/>
    </source>
</evidence>
<gene>
    <name evidence="11" type="primary">LOC101845037</name>
</gene>
<dbReference type="PANTHER" id="PTHR13409">
    <property type="entry name" value="MITOCHONDRIAL 39S RIBOSOMAL PROTEIN L51"/>
    <property type="match status" value="1"/>
</dbReference>
<keyword evidence="5" id="KW-0496">Mitochondrion</keyword>
<keyword evidence="6" id="KW-0687">Ribonucleoprotein</keyword>
<evidence type="ECO:0000256" key="8">
    <source>
        <dbReference type="ARBA" id="ARBA00035419"/>
    </source>
</evidence>
<evidence type="ECO:0000256" key="5">
    <source>
        <dbReference type="ARBA" id="ARBA00023128"/>
    </source>
</evidence>
<evidence type="ECO:0000256" key="1">
    <source>
        <dbReference type="ARBA" id="ARBA00004173"/>
    </source>
</evidence>
<dbReference type="RefSeq" id="XP_005108785.1">
    <property type="nucleotide sequence ID" value="XM_005108728.3"/>
</dbReference>
<keyword evidence="10" id="KW-1185">Reference proteome</keyword>
<comment type="similarity">
    <text evidence="2">Belongs to the mitochondrion-specific ribosomal protein mL51 family.</text>
</comment>
<dbReference type="GeneID" id="101845037"/>
<name>A0ABM0K4V0_APLCA</name>
<keyword evidence="3" id="KW-0809">Transit peptide</keyword>
<evidence type="ECO:0000313" key="10">
    <source>
        <dbReference type="Proteomes" id="UP000694888"/>
    </source>
</evidence>
<dbReference type="GO" id="GO:0005840">
    <property type="term" value="C:ribosome"/>
    <property type="evidence" value="ECO:0007669"/>
    <property type="project" value="UniProtKB-KW"/>
</dbReference>
<keyword evidence="4 11" id="KW-0689">Ribosomal protein</keyword>
<evidence type="ECO:0000256" key="9">
    <source>
        <dbReference type="SAM" id="MobiDB-lite"/>
    </source>
</evidence>
<dbReference type="InterPro" id="IPR019373">
    <property type="entry name" value="Ribosomal_mL51"/>
</dbReference>
<evidence type="ECO:0000313" key="11">
    <source>
        <dbReference type="RefSeq" id="XP_005108785.1"/>
    </source>
</evidence>
<sequence length="194" mass="22360">MLPSRLSSMMSTTWAFSRSKCLTFLSRSSSSSSSGSGYGASKSDHSLATYKLESQEDKASAYASPSPYKNPGPRRYGYQTKYKTQGVLPRNERPVRSLDPYKAKNRWTKDRALFGQNDYIDILGDGDVHPADLLTGPKWLIAFKGNELERLTRKMEWEGPRLKTFYPSEWNRVDKRIRYLTRLYNNKRHKRSAD</sequence>
<reference evidence="11" key="1">
    <citation type="submission" date="2025-08" db="UniProtKB">
        <authorList>
            <consortium name="RefSeq"/>
        </authorList>
    </citation>
    <scope>IDENTIFICATION</scope>
</reference>
<comment type="subcellular location">
    <subcellularLocation>
        <location evidence="1">Mitochondrion</location>
    </subcellularLocation>
</comment>